<gene>
    <name evidence="17" type="primary">cyoA</name>
    <name evidence="17" type="ORF">ACFSUF_23615</name>
</gene>
<dbReference type="PROSITE" id="PS50999">
    <property type="entry name" value="COX2_TM"/>
    <property type="match status" value="1"/>
</dbReference>
<feature type="transmembrane region" description="Helical" evidence="14">
    <location>
        <begin position="45"/>
        <end position="69"/>
    </location>
</feature>
<dbReference type="Gene3D" id="2.60.40.420">
    <property type="entry name" value="Cupredoxins - blue copper proteins"/>
    <property type="match status" value="1"/>
</dbReference>
<evidence type="ECO:0000256" key="4">
    <source>
        <dbReference type="ARBA" id="ARBA00022475"/>
    </source>
</evidence>
<keyword evidence="10 12" id="KW-0560">Oxidoreductase</keyword>
<proteinExistence type="inferred from homology"/>
<evidence type="ECO:0000256" key="7">
    <source>
        <dbReference type="ARBA" id="ARBA00022729"/>
    </source>
</evidence>
<evidence type="ECO:0000256" key="13">
    <source>
        <dbReference type="SAM" id="MobiDB-lite"/>
    </source>
</evidence>
<feature type="compositionally biased region" description="Polar residues" evidence="13">
    <location>
        <begin position="310"/>
        <end position="319"/>
    </location>
</feature>
<dbReference type="InterPro" id="IPR006333">
    <property type="entry name" value="Cyt_o_ubiquinol_oxidase_su2"/>
</dbReference>
<feature type="region of interest" description="Disordered" evidence="13">
    <location>
        <begin position="292"/>
        <end position="328"/>
    </location>
</feature>
<comment type="similarity">
    <text evidence="2 12">Belongs to the cytochrome c oxidase subunit 2 family.</text>
</comment>
<comment type="caution">
    <text evidence="17">The sequence shown here is derived from an EMBL/GenBank/DDBJ whole genome shotgun (WGS) entry which is preliminary data.</text>
</comment>
<comment type="subcellular location">
    <subcellularLocation>
        <location evidence="1">Cell membrane</location>
        <topology evidence="1">Multi-pass membrane protein</topology>
    </subcellularLocation>
</comment>
<feature type="domain" description="Cytochrome oxidase subunit II transmembrane region profile" evidence="16">
    <location>
        <begin position="23"/>
        <end position="121"/>
    </location>
</feature>
<evidence type="ECO:0000313" key="18">
    <source>
        <dbReference type="Proteomes" id="UP001597541"/>
    </source>
</evidence>
<evidence type="ECO:0000256" key="3">
    <source>
        <dbReference type="ARBA" id="ARBA00022448"/>
    </source>
</evidence>
<keyword evidence="8 12" id="KW-0249">Electron transport</keyword>
<dbReference type="PANTHER" id="PTHR22888:SF18">
    <property type="entry name" value="CYTOCHROME BO(3) UBIQUINOL OXIDASE SUBUNIT 2"/>
    <property type="match status" value="1"/>
</dbReference>
<dbReference type="EMBL" id="JBHUME010000019">
    <property type="protein sequence ID" value="MFD2615396.1"/>
    <property type="molecule type" value="Genomic_DNA"/>
</dbReference>
<accession>A0ABW5PK17</accession>
<dbReference type="PROSITE" id="PS51257">
    <property type="entry name" value="PROKAR_LIPOPROTEIN"/>
    <property type="match status" value="1"/>
</dbReference>
<evidence type="ECO:0000256" key="14">
    <source>
        <dbReference type="SAM" id="Phobius"/>
    </source>
</evidence>
<dbReference type="RefSeq" id="WP_377607240.1">
    <property type="nucleotide sequence ID" value="NZ_JBHUME010000019.1"/>
</dbReference>
<feature type="transmembrane region" description="Helical" evidence="14">
    <location>
        <begin position="94"/>
        <end position="115"/>
    </location>
</feature>
<dbReference type="Pfam" id="PF02790">
    <property type="entry name" value="COX2_TM"/>
    <property type="match status" value="1"/>
</dbReference>
<dbReference type="CDD" id="cd04212">
    <property type="entry name" value="CuRO_UO_II"/>
    <property type="match status" value="1"/>
</dbReference>
<evidence type="ECO:0000256" key="9">
    <source>
        <dbReference type="ARBA" id="ARBA00022989"/>
    </source>
</evidence>
<evidence type="ECO:0000256" key="6">
    <source>
        <dbReference type="ARBA" id="ARBA00022692"/>
    </source>
</evidence>
<evidence type="ECO:0000259" key="15">
    <source>
        <dbReference type="PROSITE" id="PS50857"/>
    </source>
</evidence>
<keyword evidence="3 12" id="KW-0813">Transport</keyword>
<evidence type="ECO:0000256" key="8">
    <source>
        <dbReference type="ARBA" id="ARBA00022982"/>
    </source>
</evidence>
<evidence type="ECO:0000256" key="5">
    <source>
        <dbReference type="ARBA" id="ARBA00022660"/>
    </source>
</evidence>
<dbReference type="InterPro" id="IPR045187">
    <property type="entry name" value="CcO_II"/>
</dbReference>
<evidence type="ECO:0000256" key="1">
    <source>
        <dbReference type="ARBA" id="ARBA00004651"/>
    </source>
</evidence>
<evidence type="ECO:0000259" key="16">
    <source>
        <dbReference type="PROSITE" id="PS50999"/>
    </source>
</evidence>
<name>A0ABW5PK17_9BACL</name>
<keyword evidence="7" id="KW-0732">Signal</keyword>
<keyword evidence="4 12" id="KW-1003">Cell membrane</keyword>
<evidence type="ECO:0000256" key="10">
    <source>
        <dbReference type="ARBA" id="ARBA00023002"/>
    </source>
</evidence>
<keyword evidence="5 12" id="KW-0679">Respiratory chain</keyword>
<feature type="domain" description="Cytochrome oxidase subunit II copper A binding" evidence="15">
    <location>
        <begin position="127"/>
        <end position="239"/>
    </location>
</feature>
<evidence type="ECO:0000256" key="2">
    <source>
        <dbReference type="ARBA" id="ARBA00007866"/>
    </source>
</evidence>
<dbReference type="InterPro" id="IPR008972">
    <property type="entry name" value="Cupredoxin"/>
</dbReference>
<dbReference type="EC" id="1.10.3.-" evidence="12"/>
<organism evidence="17 18">
    <name type="scientific">Paenibacillus gansuensis</name>
    <dbReference type="NCBI Taxonomy" id="306542"/>
    <lineage>
        <taxon>Bacteria</taxon>
        <taxon>Bacillati</taxon>
        <taxon>Bacillota</taxon>
        <taxon>Bacilli</taxon>
        <taxon>Bacillales</taxon>
        <taxon>Paenibacillaceae</taxon>
        <taxon>Paenibacillus</taxon>
    </lineage>
</organism>
<dbReference type="InterPro" id="IPR002429">
    <property type="entry name" value="CcO_II-like_C"/>
</dbReference>
<dbReference type="SUPFAM" id="SSF81464">
    <property type="entry name" value="Cytochrome c oxidase subunit II-like, transmembrane region"/>
    <property type="match status" value="1"/>
</dbReference>
<dbReference type="PANTHER" id="PTHR22888">
    <property type="entry name" value="CYTOCHROME C OXIDASE, SUBUNIT II"/>
    <property type="match status" value="1"/>
</dbReference>
<dbReference type="Gene3D" id="1.10.287.90">
    <property type="match status" value="1"/>
</dbReference>
<dbReference type="Proteomes" id="UP001597541">
    <property type="component" value="Unassembled WGS sequence"/>
</dbReference>
<comment type="function">
    <text evidence="12">Catalyzes quinol oxidation with the concomitant reduction of oxygen to water. Subunit II transfers the electrons from a quinol to the binuclear center of the catalytic subunit I.</text>
</comment>
<protein>
    <recommendedName>
        <fullName evidence="12">Quinol oxidase subunit 2</fullName>
        <ecNumber evidence="12">1.10.3.-</ecNumber>
    </recommendedName>
</protein>
<evidence type="ECO:0000256" key="11">
    <source>
        <dbReference type="ARBA" id="ARBA00023136"/>
    </source>
</evidence>
<dbReference type="SUPFAM" id="SSF49503">
    <property type="entry name" value="Cupredoxins"/>
    <property type="match status" value="1"/>
</dbReference>
<evidence type="ECO:0000313" key="17">
    <source>
        <dbReference type="EMBL" id="MFD2615396.1"/>
    </source>
</evidence>
<dbReference type="NCBIfam" id="TIGR01433">
    <property type="entry name" value="CyoA"/>
    <property type="match status" value="1"/>
</dbReference>
<sequence>MKHWTGYKKFASIAAGLGLLLFMTGCTNPIVLDPKGPIGDQQRDLIWITTLICLAILIPVMALTAFIIWRYRDRSGNKAPYHPDWEHSTKLETIWWGIPILIIIFLGAITVKYTYDLLPSKPIASEEKAITVQVTALDWKWLFTYPEQGIATVNYLQIPEDVPIKFELTADAPMNSFWIPQLGGQLYAMSGMASTLYLQADEAGEYLSSGANFSGEHFGKMSFTTKATSKAEFESWVNEVKSKSPALTIDGYKKLSQKSVESTLLYSAFPNKLFEKIVTKYSAHYNHELSYKDSDAAPSHGHNGHHKSQAPETTDQQLENMPAHSHHH</sequence>
<dbReference type="InterPro" id="IPR034227">
    <property type="entry name" value="CuRO_UO_II"/>
</dbReference>
<keyword evidence="6 14" id="KW-0812">Transmembrane</keyword>
<dbReference type="InterPro" id="IPR036257">
    <property type="entry name" value="Cyt_c_oxidase_su2_TM_sf"/>
</dbReference>
<dbReference type="PIRSF" id="PIRSF000292">
    <property type="entry name" value="Ubi_od_II"/>
    <property type="match status" value="1"/>
</dbReference>
<keyword evidence="18" id="KW-1185">Reference proteome</keyword>
<keyword evidence="11 12" id="KW-0472">Membrane</keyword>
<keyword evidence="9 14" id="KW-1133">Transmembrane helix</keyword>
<reference evidence="18" key="1">
    <citation type="journal article" date="2019" name="Int. J. Syst. Evol. Microbiol.">
        <title>The Global Catalogue of Microorganisms (GCM) 10K type strain sequencing project: providing services to taxonomists for standard genome sequencing and annotation.</title>
        <authorList>
            <consortium name="The Broad Institute Genomics Platform"/>
            <consortium name="The Broad Institute Genome Sequencing Center for Infectious Disease"/>
            <person name="Wu L."/>
            <person name="Ma J."/>
        </authorList>
    </citation>
    <scope>NUCLEOTIDE SEQUENCE [LARGE SCALE GENOMIC DNA]</scope>
    <source>
        <strain evidence="18">KCTC 3950</strain>
    </source>
</reference>
<comment type="catalytic activity">
    <reaction evidence="12">
        <text>2 a quinol + O2 = 2 a quinone + 2 H2O</text>
        <dbReference type="Rhea" id="RHEA:55376"/>
        <dbReference type="ChEBI" id="CHEBI:15377"/>
        <dbReference type="ChEBI" id="CHEBI:15379"/>
        <dbReference type="ChEBI" id="CHEBI:24646"/>
        <dbReference type="ChEBI" id="CHEBI:132124"/>
    </reaction>
</comment>
<dbReference type="PROSITE" id="PS50857">
    <property type="entry name" value="COX2_CUA"/>
    <property type="match status" value="1"/>
</dbReference>
<dbReference type="InterPro" id="IPR011759">
    <property type="entry name" value="Cyt_c_oxidase_su2_TM_dom"/>
</dbReference>
<evidence type="ECO:0000256" key="12">
    <source>
        <dbReference type="PIRNR" id="PIRNR000292"/>
    </source>
</evidence>